<evidence type="ECO:0000313" key="9">
    <source>
        <dbReference type="Proteomes" id="UP000195570"/>
    </source>
</evidence>
<accession>A0A1G4I994</accession>
<comment type="caution">
    <text evidence="8">The sequence shown here is derived from an EMBL/GenBank/DDBJ whole genome shotgun (WGS) entry which is preliminary data.</text>
</comment>
<dbReference type="CDD" id="cd06558">
    <property type="entry name" value="crotonase-like"/>
    <property type="match status" value="1"/>
</dbReference>
<dbReference type="GO" id="GO:0005739">
    <property type="term" value="C:mitochondrion"/>
    <property type="evidence" value="ECO:0007669"/>
    <property type="project" value="TreeGrafter"/>
</dbReference>
<evidence type="ECO:0000256" key="4">
    <source>
        <dbReference type="ARBA" id="ARBA00023098"/>
    </source>
</evidence>
<keyword evidence="4" id="KW-0443">Lipid metabolism</keyword>
<dbReference type="PANTHER" id="PTHR11941">
    <property type="entry name" value="ENOYL-COA HYDRATASE-RELATED"/>
    <property type="match status" value="1"/>
</dbReference>
<dbReference type="Proteomes" id="UP000195570">
    <property type="component" value="Unassembled WGS sequence"/>
</dbReference>
<dbReference type="Gene3D" id="3.90.226.10">
    <property type="entry name" value="2-enoyl-CoA Hydratase, Chain A, domain 1"/>
    <property type="match status" value="1"/>
</dbReference>
<evidence type="ECO:0000256" key="1">
    <source>
        <dbReference type="ARBA" id="ARBA00005254"/>
    </source>
</evidence>
<evidence type="ECO:0000256" key="6">
    <source>
        <dbReference type="ARBA" id="ARBA00073937"/>
    </source>
</evidence>
<dbReference type="PANTHER" id="PTHR11941:SF54">
    <property type="entry name" value="ENOYL-COA HYDRATASE, MITOCHONDRIAL"/>
    <property type="match status" value="1"/>
</dbReference>
<sequence>MLRSCALLRSATEAVVKCSQRGAVLTLTLNRPAQLNALNKDLLCALAESVSKYDADPSVSVIIITGEGKAFCAGADVKAMSSKSFVDFYKDDMLRGIDTVANAKKPVIAAVNGFALGGGCELVMSCDIVVASEKATFGQPEVKIGTIPGAGGTQRLARLIGKSKAMEWVLTGQQYTAEEAERAGLVSRVVKHEELTTATMSVAEKITLNSCLITSLAKDCVNRGFEATLSEGLNYERRIFQATFATADQKEGMRAFLEKRKPFFTNS</sequence>
<dbReference type="InterPro" id="IPR014748">
    <property type="entry name" value="Enoyl-CoA_hydra_C"/>
</dbReference>
<name>A0A1G4I994_TRYEQ</name>
<organism evidence="8 9">
    <name type="scientific">Trypanosoma equiperdum</name>
    <dbReference type="NCBI Taxonomy" id="5694"/>
    <lineage>
        <taxon>Eukaryota</taxon>
        <taxon>Discoba</taxon>
        <taxon>Euglenozoa</taxon>
        <taxon>Kinetoplastea</taxon>
        <taxon>Metakinetoplastina</taxon>
        <taxon>Trypanosomatida</taxon>
        <taxon>Trypanosomatidae</taxon>
        <taxon>Trypanosoma</taxon>
    </lineage>
</organism>
<evidence type="ECO:0000313" key="8">
    <source>
        <dbReference type="EMBL" id="SCU68726.1"/>
    </source>
</evidence>
<dbReference type="AlphaFoldDB" id="A0A1G4I994"/>
<evidence type="ECO:0000256" key="5">
    <source>
        <dbReference type="ARBA" id="ARBA00023239"/>
    </source>
</evidence>
<proteinExistence type="inferred from homology"/>
<dbReference type="RefSeq" id="XP_067079828.1">
    <property type="nucleotide sequence ID" value="XM_067223727.1"/>
</dbReference>
<dbReference type="Pfam" id="PF00378">
    <property type="entry name" value="ECH_1"/>
    <property type="match status" value="1"/>
</dbReference>
<dbReference type="InterPro" id="IPR018376">
    <property type="entry name" value="Enoyl-CoA_hyd/isom_CS"/>
</dbReference>
<gene>
    <name evidence="8" type="ORF">TEOVI_000800000</name>
</gene>
<dbReference type="FunFam" id="1.10.12.10:FF:000001">
    <property type="entry name" value="Probable enoyl-CoA hydratase, mitochondrial"/>
    <property type="match status" value="1"/>
</dbReference>
<dbReference type="EMBL" id="CZPT02001053">
    <property type="protein sequence ID" value="SCU68726.1"/>
    <property type="molecule type" value="Genomic_DNA"/>
</dbReference>
<dbReference type="GO" id="GO:0006635">
    <property type="term" value="P:fatty acid beta-oxidation"/>
    <property type="evidence" value="ECO:0007669"/>
    <property type="project" value="TreeGrafter"/>
</dbReference>
<evidence type="ECO:0000256" key="2">
    <source>
        <dbReference type="ARBA" id="ARBA00012076"/>
    </source>
</evidence>
<comment type="similarity">
    <text evidence="1 7">Belongs to the enoyl-CoA hydratase/isomerase family.</text>
</comment>
<dbReference type="GO" id="GO:0004300">
    <property type="term" value="F:enoyl-CoA hydratase activity"/>
    <property type="evidence" value="ECO:0007669"/>
    <property type="project" value="UniProtKB-EC"/>
</dbReference>
<reference evidence="8" key="1">
    <citation type="submission" date="2016-09" db="EMBL/GenBank/DDBJ databases">
        <authorList>
            <person name="Hebert L."/>
            <person name="Moumen B."/>
        </authorList>
    </citation>
    <scope>NUCLEOTIDE SEQUENCE [LARGE SCALE GENOMIC DNA]</scope>
    <source>
        <strain evidence="8">OVI</strain>
    </source>
</reference>
<protein>
    <recommendedName>
        <fullName evidence="6">Probable enoyl-CoA hydratase, mitochondrial</fullName>
        <ecNumber evidence="2">4.2.1.17</ecNumber>
    </recommendedName>
</protein>
<dbReference type="InterPro" id="IPR029045">
    <property type="entry name" value="ClpP/crotonase-like_dom_sf"/>
</dbReference>
<dbReference type="Gene3D" id="1.10.12.10">
    <property type="entry name" value="Lyase 2-enoyl-coa Hydratase, Chain A, domain 2"/>
    <property type="match status" value="1"/>
</dbReference>
<dbReference type="SUPFAM" id="SSF52096">
    <property type="entry name" value="ClpP/crotonase"/>
    <property type="match status" value="1"/>
</dbReference>
<dbReference type="EC" id="4.2.1.17" evidence="2"/>
<dbReference type="InterPro" id="IPR001753">
    <property type="entry name" value="Enoyl-CoA_hydra/iso"/>
</dbReference>
<evidence type="ECO:0000256" key="3">
    <source>
        <dbReference type="ARBA" id="ARBA00022832"/>
    </source>
</evidence>
<dbReference type="GeneID" id="92381934"/>
<dbReference type="FunFam" id="3.90.226.10:FF:000019">
    <property type="entry name" value="Enoyl-CoA hydratase, mitochondrial"/>
    <property type="match status" value="1"/>
</dbReference>
<keyword evidence="9" id="KW-1185">Reference proteome</keyword>
<keyword evidence="3" id="KW-0276">Fatty acid metabolism</keyword>
<dbReference type="VEuPathDB" id="TriTrypDB:TEOVI_000800000"/>
<dbReference type="PROSITE" id="PS00166">
    <property type="entry name" value="ENOYL_COA_HYDRATASE"/>
    <property type="match status" value="1"/>
</dbReference>
<evidence type="ECO:0000256" key="7">
    <source>
        <dbReference type="RuleBase" id="RU003707"/>
    </source>
</evidence>
<keyword evidence="5 8" id="KW-0456">Lyase</keyword>